<keyword evidence="4" id="KW-0472">Membrane</keyword>
<feature type="domain" description="Histidine kinase/HSP90-like ATPase" evidence="5">
    <location>
        <begin position="339"/>
        <end position="431"/>
    </location>
</feature>
<feature type="transmembrane region" description="Helical" evidence="4">
    <location>
        <begin position="128"/>
        <end position="152"/>
    </location>
</feature>
<dbReference type="InterPro" id="IPR050482">
    <property type="entry name" value="Sensor_HK_TwoCompSys"/>
</dbReference>
<dbReference type="SUPFAM" id="SSF55874">
    <property type="entry name" value="ATPase domain of HSP90 chaperone/DNA topoisomerase II/histidine kinase"/>
    <property type="match status" value="1"/>
</dbReference>
<organism evidence="6 7">
    <name type="scientific">Rugamonas aquatica</name>
    <dbReference type="NCBI Taxonomy" id="2743357"/>
    <lineage>
        <taxon>Bacteria</taxon>
        <taxon>Pseudomonadati</taxon>
        <taxon>Pseudomonadota</taxon>
        <taxon>Betaproteobacteria</taxon>
        <taxon>Burkholderiales</taxon>
        <taxon>Oxalobacteraceae</taxon>
        <taxon>Telluria group</taxon>
        <taxon>Rugamonas</taxon>
    </lineage>
</organism>
<keyword evidence="3" id="KW-0902">Two-component regulatory system</keyword>
<evidence type="ECO:0000313" key="7">
    <source>
        <dbReference type="Proteomes" id="UP000440498"/>
    </source>
</evidence>
<dbReference type="Pfam" id="PF02518">
    <property type="entry name" value="HATPase_c"/>
    <property type="match status" value="1"/>
</dbReference>
<dbReference type="AlphaFoldDB" id="A0A6A7N942"/>
<evidence type="ECO:0000313" key="6">
    <source>
        <dbReference type="EMBL" id="MQA41388.1"/>
    </source>
</evidence>
<dbReference type="GO" id="GO:0046983">
    <property type="term" value="F:protein dimerization activity"/>
    <property type="evidence" value="ECO:0007669"/>
    <property type="project" value="InterPro"/>
</dbReference>
<dbReference type="InterPro" id="IPR003594">
    <property type="entry name" value="HATPase_dom"/>
</dbReference>
<dbReference type="CDD" id="cd16917">
    <property type="entry name" value="HATPase_UhpB-NarQ-NarX-like"/>
    <property type="match status" value="1"/>
</dbReference>
<accession>A0A6A7N942</accession>
<keyword evidence="7" id="KW-1185">Reference proteome</keyword>
<evidence type="ECO:0000256" key="4">
    <source>
        <dbReference type="SAM" id="Phobius"/>
    </source>
</evidence>
<dbReference type="EMBL" id="WHUG01000013">
    <property type="protein sequence ID" value="MQA41388.1"/>
    <property type="molecule type" value="Genomic_DNA"/>
</dbReference>
<gene>
    <name evidence="6" type="ORF">GEV02_24900</name>
</gene>
<evidence type="ECO:0000256" key="2">
    <source>
        <dbReference type="ARBA" id="ARBA00022777"/>
    </source>
</evidence>
<feature type="transmembrane region" description="Helical" evidence="4">
    <location>
        <begin position="85"/>
        <end position="107"/>
    </location>
</feature>
<dbReference type="PANTHER" id="PTHR24421:SF59">
    <property type="entry name" value="OXYGEN SENSOR HISTIDINE KINASE NREB"/>
    <property type="match status" value="1"/>
</dbReference>
<keyword evidence="4" id="KW-1133">Transmembrane helix</keyword>
<dbReference type="Gene3D" id="3.30.565.10">
    <property type="entry name" value="Histidine kinase-like ATPase, C-terminal domain"/>
    <property type="match status" value="1"/>
</dbReference>
<dbReference type="GO" id="GO:0016020">
    <property type="term" value="C:membrane"/>
    <property type="evidence" value="ECO:0007669"/>
    <property type="project" value="InterPro"/>
</dbReference>
<feature type="transmembrane region" description="Helical" evidence="4">
    <location>
        <begin position="189"/>
        <end position="211"/>
    </location>
</feature>
<sequence>MALGLAYHGPTHAPARNLMLHRLKQNLIGVIGLLGCLVGGALDGSHFMMKGINEDMPLGRAALWCASWFTPAPSAIRAGTDRDDLTVQLFLIAYAALMLLFALLFWLRTSGAMRRLGWRGDAMLLVQLLIALSYPHGLLYLLAAELGLVLALHSGLRWLGLQVLLLALLTLLPLPGNESTRSDGWVKTVLLDLGTISMWQCIAYGIGYMAAVERRGRIELAAANGELRATQLLLTDTVRSAERLRIARDLHDIVGHHLTALNLHLDLSLRQSGADAPPALATARSLAQGLLAEVRVVVGSERRDQHIDLREALAALCAGIPQPRIALSFEPGLEIASPAVAHTLFCCAQEAISNAVRHAAAGQLHIALARAADGASVVLRIEDDGCGSSAEQEGNGLRGMRERLALLGGELTAGNRPQRGFGMEIVLPAGAGAA</sequence>
<evidence type="ECO:0000256" key="1">
    <source>
        <dbReference type="ARBA" id="ARBA00022679"/>
    </source>
</evidence>
<dbReference type="InterPro" id="IPR036890">
    <property type="entry name" value="HATPase_C_sf"/>
</dbReference>
<comment type="caution">
    <text evidence="6">The sequence shown here is derived from an EMBL/GenBank/DDBJ whole genome shotgun (WGS) entry which is preliminary data.</text>
</comment>
<evidence type="ECO:0000259" key="5">
    <source>
        <dbReference type="SMART" id="SM00387"/>
    </source>
</evidence>
<dbReference type="Proteomes" id="UP000440498">
    <property type="component" value="Unassembled WGS sequence"/>
</dbReference>
<name>A0A6A7N942_9BURK</name>
<dbReference type="InterPro" id="IPR011712">
    <property type="entry name" value="Sig_transdc_His_kin_sub3_dim/P"/>
</dbReference>
<keyword evidence="2 6" id="KW-0418">Kinase</keyword>
<dbReference type="GO" id="GO:0000155">
    <property type="term" value="F:phosphorelay sensor kinase activity"/>
    <property type="evidence" value="ECO:0007669"/>
    <property type="project" value="InterPro"/>
</dbReference>
<feature type="transmembrane region" description="Helical" evidence="4">
    <location>
        <begin position="158"/>
        <end position="177"/>
    </location>
</feature>
<reference evidence="6 7" key="1">
    <citation type="submission" date="2019-10" db="EMBL/GenBank/DDBJ databases">
        <title>Two novel species isolated from a subtropical stream in China.</title>
        <authorList>
            <person name="Lu H."/>
        </authorList>
    </citation>
    <scope>NUCLEOTIDE SEQUENCE [LARGE SCALE GENOMIC DNA]</scope>
    <source>
        <strain evidence="6 7">FT29W</strain>
    </source>
</reference>
<evidence type="ECO:0000256" key="3">
    <source>
        <dbReference type="ARBA" id="ARBA00023012"/>
    </source>
</evidence>
<dbReference type="PANTHER" id="PTHR24421">
    <property type="entry name" value="NITRATE/NITRITE SENSOR PROTEIN NARX-RELATED"/>
    <property type="match status" value="1"/>
</dbReference>
<dbReference type="Gene3D" id="1.20.5.1930">
    <property type="match status" value="1"/>
</dbReference>
<keyword evidence="4" id="KW-0812">Transmembrane</keyword>
<proteinExistence type="predicted"/>
<protein>
    <submittedName>
        <fullName evidence="6">Histidine kinase</fullName>
    </submittedName>
</protein>
<feature type="transmembrane region" description="Helical" evidence="4">
    <location>
        <begin position="27"/>
        <end position="49"/>
    </location>
</feature>
<keyword evidence="1" id="KW-0808">Transferase</keyword>
<dbReference type="Pfam" id="PF07730">
    <property type="entry name" value="HisKA_3"/>
    <property type="match status" value="1"/>
</dbReference>
<dbReference type="SMART" id="SM00387">
    <property type="entry name" value="HATPase_c"/>
    <property type="match status" value="1"/>
</dbReference>